<organism evidence="1">
    <name type="scientific">Sesamum radiatum</name>
    <name type="common">Black benniseed</name>
    <dbReference type="NCBI Taxonomy" id="300843"/>
    <lineage>
        <taxon>Eukaryota</taxon>
        <taxon>Viridiplantae</taxon>
        <taxon>Streptophyta</taxon>
        <taxon>Embryophyta</taxon>
        <taxon>Tracheophyta</taxon>
        <taxon>Spermatophyta</taxon>
        <taxon>Magnoliopsida</taxon>
        <taxon>eudicotyledons</taxon>
        <taxon>Gunneridae</taxon>
        <taxon>Pentapetalae</taxon>
        <taxon>asterids</taxon>
        <taxon>lamiids</taxon>
        <taxon>Lamiales</taxon>
        <taxon>Pedaliaceae</taxon>
        <taxon>Sesamum</taxon>
    </lineage>
</organism>
<gene>
    <name evidence="1" type="ORF">Sradi_2056500</name>
</gene>
<comment type="caution">
    <text evidence="1">The sequence shown here is derived from an EMBL/GenBank/DDBJ whole genome shotgun (WGS) entry which is preliminary data.</text>
</comment>
<proteinExistence type="predicted"/>
<accession>A0AAW2THT5</accession>
<name>A0AAW2THT5_SESRA</name>
<reference evidence="1" key="1">
    <citation type="submission" date="2020-06" db="EMBL/GenBank/DDBJ databases">
        <authorList>
            <person name="Li T."/>
            <person name="Hu X."/>
            <person name="Zhang T."/>
            <person name="Song X."/>
            <person name="Zhang H."/>
            <person name="Dai N."/>
            <person name="Sheng W."/>
            <person name="Hou X."/>
            <person name="Wei L."/>
        </authorList>
    </citation>
    <scope>NUCLEOTIDE SEQUENCE</scope>
    <source>
        <strain evidence="1">G02</strain>
        <tissue evidence="1">Leaf</tissue>
    </source>
</reference>
<protein>
    <submittedName>
        <fullName evidence="1">Uncharacterized protein</fullName>
    </submittedName>
</protein>
<feature type="non-terminal residue" evidence="1">
    <location>
        <position position="1"/>
    </location>
</feature>
<sequence length="153" mass="17669">EVCVEIKSSTEGPAICLEGARNALLAQEQLHQHGVRVDIAYSNCLGDVEDGRHLLFACSFARLVWAMSDLPNEFIDYRESNVEGWFRTIHQQCRGPDFDFFFTICWAIWEARNRHIFEGQTLDAYEVNRIARRHCFYSVIFSDFVSLLGRGMV</sequence>
<dbReference type="EMBL" id="JACGWJ010000008">
    <property type="protein sequence ID" value="KAL0404157.1"/>
    <property type="molecule type" value="Genomic_DNA"/>
</dbReference>
<dbReference type="AlphaFoldDB" id="A0AAW2THT5"/>
<evidence type="ECO:0000313" key="1">
    <source>
        <dbReference type="EMBL" id="KAL0404157.1"/>
    </source>
</evidence>
<reference evidence="1" key="2">
    <citation type="journal article" date="2024" name="Plant">
        <title>Genomic evolution and insights into agronomic trait innovations of Sesamum species.</title>
        <authorList>
            <person name="Miao H."/>
            <person name="Wang L."/>
            <person name="Qu L."/>
            <person name="Liu H."/>
            <person name="Sun Y."/>
            <person name="Le M."/>
            <person name="Wang Q."/>
            <person name="Wei S."/>
            <person name="Zheng Y."/>
            <person name="Lin W."/>
            <person name="Duan Y."/>
            <person name="Cao H."/>
            <person name="Xiong S."/>
            <person name="Wang X."/>
            <person name="Wei L."/>
            <person name="Li C."/>
            <person name="Ma Q."/>
            <person name="Ju M."/>
            <person name="Zhao R."/>
            <person name="Li G."/>
            <person name="Mu C."/>
            <person name="Tian Q."/>
            <person name="Mei H."/>
            <person name="Zhang T."/>
            <person name="Gao T."/>
            <person name="Zhang H."/>
        </authorList>
    </citation>
    <scope>NUCLEOTIDE SEQUENCE</scope>
    <source>
        <strain evidence="1">G02</strain>
    </source>
</reference>